<comment type="caution">
    <text evidence="2">The sequence shown here is derived from an EMBL/GenBank/DDBJ whole genome shotgun (WGS) entry which is preliminary data.</text>
</comment>
<dbReference type="EMBL" id="JAENIK010000004">
    <property type="protein sequence ID" value="MBK1814501.1"/>
    <property type="molecule type" value="Genomic_DNA"/>
</dbReference>
<feature type="compositionally biased region" description="Basic and acidic residues" evidence="1">
    <location>
        <begin position="56"/>
        <end position="75"/>
    </location>
</feature>
<dbReference type="Proteomes" id="UP000600139">
    <property type="component" value="Unassembled WGS sequence"/>
</dbReference>
<organism evidence="2 3">
    <name type="scientific">Luteolibacter yonseiensis</name>
    <dbReference type="NCBI Taxonomy" id="1144680"/>
    <lineage>
        <taxon>Bacteria</taxon>
        <taxon>Pseudomonadati</taxon>
        <taxon>Verrucomicrobiota</taxon>
        <taxon>Verrucomicrobiia</taxon>
        <taxon>Verrucomicrobiales</taxon>
        <taxon>Verrucomicrobiaceae</taxon>
        <taxon>Luteolibacter</taxon>
    </lineage>
</organism>
<proteinExistence type="predicted"/>
<evidence type="ECO:0000256" key="1">
    <source>
        <dbReference type="SAM" id="MobiDB-lite"/>
    </source>
</evidence>
<dbReference type="AlphaFoldDB" id="A0A934R199"/>
<reference evidence="2" key="1">
    <citation type="submission" date="2021-01" db="EMBL/GenBank/DDBJ databases">
        <title>Modified the classification status of verrucomicrobia.</title>
        <authorList>
            <person name="Feng X."/>
        </authorList>
    </citation>
    <scope>NUCLEOTIDE SEQUENCE</scope>
    <source>
        <strain evidence="2">JCM 18052</strain>
    </source>
</reference>
<accession>A0A934R199</accession>
<gene>
    <name evidence="2" type="ORF">JIN84_02675</name>
</gene>
<evidence type="ECO:0000313" key="2">
    <source>
        <dbReference type="EMBL" id="MBK1814501.1"/>
    </source>
</evidence>
<feature type="compositionally biased region" description="Basic and acidic residues" evidence="1">
    <location>
        <begin position="33"/>
        <end position="43"/>
    </location>
</feature>
<evidence type="ECO:0000313" key="3">
    <source>
        <dbReference type="Proteomes" id="UP000600139"/>
    </source>
</evidence>
<name>A0A934R199_9BACT</name>
<sequence length="423" mass="45765">MKPTSITTLAALVLIGAGGFMAGRISSPTPETAGKDSPTETRSTRSQSSLGSSSSDAEKRSSRGTKSDRKGMDTAEARHARLESIVRGENPLERNRALLAYLDQLGPGEFEGAVEYFRSLGLADTRTGEYALLLTAWAQADPLAALGFAKDNTQNGFTQDTILTTWATVDPEAALRWAQSQHTGDGPNPYLPGVIRGIAATDPVRATELLSSMPNTGARGKALDFILPHVLQQGVAATHAWIDSISDDVMKNGAMVRAAEELAKKDPAGTVTWLLANPGEAAQRRIDDVYSTWIKTDSVAALASFDKLPAGEVRTDALRGLIGTTANDDPAVALALMERYPNDVNDRVLQDFVQESFKHDPATAANQIPRIADERERDQAYRRTLGNWLERDATAANAWMAANEVPDAVRQRLAERQERQRGK</sequence>
<dbReference type="RefSeq" id="WP_200349463.1">
    <property type="nucleotide sequence ID" value="NZ_BAABHZ010000010.1"/>
</dbReference>
<feature type="region of interest" description="Disordered" evidence="1">
    <location>
        <begin position="22"/>
        <end position="75"/>
    </location>
</feature>
<feature type="compositionally biased region" description="Low complexity" evidence="1">
    <location>
        <begin position="44"/>
        <end position="55"/>
    </location>
</feature>
<keyword evidence="3" id="KW-1185">Reference proteome</keyword>
<protein>
    <submittedName>
        <fullName evidence="2">Uncharacterized protein</fullName>
    </submittedName>
</protein>